<dbReference type="RefSeq" id="WP_344615387.1">
    <property type="nucleotide sequence ID" value="NZ_BAAARV010000046.1"/>
</dbReference>
<dbReference type="InterPro" id="IPR015855">
    <property type="entry name" value="ABC_transpr_MalK-like"/>
</dbReference>
<dbReference type="PROSITE" id="PS00211">
    <property type="entry name" value="ABC_TRANSPORTER_1"/>
    <property type="match status" value="1"/>
</dbReference>
<dbReference type="InterPro" id="IPR040582">
    <property type="entry name" value="OB_MalK-like"/>
</dbReference>
<keyword evidence="2" id="KW-1003">Cell membrane</keyword>
<evidence type="ECO:0000256" key="6">
    <source>
        <dbReference type="ARBA" id="ARBA00023136"/>
    </source>
</evidence>
<sequence>MPAIAFRGIRKSYGDTPVIHEFSTEIPDREFLVLLGPSGCGKSTMLRMIAGLIDITGGDLLFDGQRVNDLEPKQRNVAFVFQSYALYPHKTVRANIAFPLLMSRFRWWQHIPVVGMVARWRAMRDPAITTRIEQIAATMELTPYLDRRPRTLSGGQRQRVALARALVREPSIYLLDEPLSNLDAKLRAQMRTEITALHRRVGASFIYVTHDQVEAMTMGTRIILLNDGVVQQSGTPQEIYDEPANTFVARFIGSPPMNLLPVTVQDGQATIDGGTTVPADGVPDGTALLGVRAEKVRVAATGSGLPARVAVVERLGAETVVGFRLGLAANPEELGAAAVRDLHYAKVPGNAGLAVDDECRVLLDLSGACWFDSHSGARIGARKDVRVA</sequence>
<dbReference type="InterPro" id="IPR012340">
    <property type="entry name" value="NA-bd_OB-fold"/>
</dbReference>
<dbReference type="InterPro" id="IPR003439">
    <property type="entry name" value="ABC_transporter-like_ATP-bd"/>
</dbReference>
<evidence type="ECO:0000256" key="3">
    <source>
        <dbReference type="ARBA" id="ARBA00022741"/>
    </source>
</evidence>
<dbReference type="GO" id="GO:0005524">
    <property type="term" value="F:ATP binding"/>
    <property type="evidence" value="ECO:0007669"/>
    <property type="project" value="UniProtKB-KW"/>
</dbReference>
<dbReference type="SUPFAM" id="SSF52540">
    <property type="entry name" value="P-loop containing nucleoside triphosphate hydrolases"/>
    <property type="match status" value="1"/>
</dbReference>
<dbReference type="PANTHER" id="PTHR43875:SF15">
    <property type="entry name" value="TREHALOSE IMPORT ATP-BINDING PROTEIN SUGC"/>
    <property type="match status" value="1"/>
</dbReference>
<keyword evidence="6" id="KW-0472">Membrane</keyword>
<organism evidence="8 9">
    <name type="scientific">Dactylosporangium salmoneum</name>
    <dbReference type="NCBI Taxonomy" id="53361"/>
    <lineage>
        <taxon>Bacteria</taxon>
        <taxon>Bacillati</taxon>
        <taxon>Actinomycetota</taxon>
        <taxon>Actinomycetes</taxon>
        <taxon>Micromonosporales</taxon>
        <taxon>Micromonosporaceae</taxon>
        <taxon>Dactylosporangium</taxon>
    </lineage>
</organism>
<dbReference type="InterPro" id="IPR047641">
    <property type="entry name" value="ABC_transpr_MalK/UgpC-like"/>
</dbReference>
<keyword evidence="5" id="KW-1278">Translocase</keyword>
<dbReference type="Gene3D" id="3.40.50.300">
    <property type="entry name" value="P-loop containing nucleotide triphosphate hydrolases"/>
    <property type="match status" value="1"/>
</dbReference>
<evidence type="ECO:0000256" key="2">
    <source>
        <dbReference type="ARBA" id="ARBA00022475"/>
    </source>
</evidence>
<dbReference type="CDD" id="cd03301">
    <property type="entry name" value="ABC_MalK_N"/>
    <property type="match status" value="1"/>
</dbReference>
<dbReference type="Proteomes" id="UP001501444">
    <property type="component" value="Unassembled WGS sequence"/>
</dbReference>
<reference evidence="8 9" key="1">
    <citation type="journal article" date="2019" name="Int. J. Syst. Evol. Microbiol.">
        <title>The Global Catalogue of Microorganisms (GCM) 10K type strain sequencing project: providing services to taxonomists for standard genome sequencing and annotation.</title>
        <authorList>
            <consortium name="The Broad Institute Genomics Platform"/>
            <consortium name="The Broad Institute Genome Sequencing Center for Infectious Disease"/>
            <person name="Wu L."/>
            <person name="Ma J."/>
        </authorList>
    </citation>
    <scope>NUCLEOTIDE SEQUENCE [LARGE SCALE GENOMIC DNA]</scope>
    <source>
        <strain evidence="8 9">JCM 3272</strain>
    </source>
</reference>
<feature type="domain" description="ABC transporter" evidence="7">
    <location>
        <begin position="4"/>
        <end position="252"/>
    </location>
</feature>
<dbReference type="PROSITE" id="PS50893">
    <property type="entry name" value="ABC_TRANSPORTER_2"/>
    <property type="match status" value="1"/>
</dbReference>
<proteinExistence type="predicted"/>
<evidence type="ECO:0000259" key="7">
    <source>
        <dbReference type="PROSITE" id="PS50893"/>
    </source>
</evidence>
<dbReference type="Pfam" id="PF17912">
    <property type="entry name" value="OB_MalK"/>
    <property type="match status" value="1"/>
</dbReference>
<keyword evidence="1" id="KW-0813">Transport</keyword>
<dbReference type="EMBL" id="BAAARV010000046">
    <property type="protein sequence ID" value="GAA2360134.1"/>
    <property type="molecule type" value="Genomic_DNA"/>
</dbReference>
<keyword evidence="3" id="KW-0547">Nucleotide-binding</keyword>
<comment type="caution">
    <text evidence="8">The sequence shown here is derived from an EMBL/GenBank/DDBJ whole genome shotgun (WGS) entry which is preliminary data.</text>
</comment>
<dbReference type="InterPro" id="IPR008995">
    <property type="entry name" value="Mo/tungstate-bd_C_term_dom"/>
</dbReference>
<accession>A0ABN3GT46</accession>
<gene>
    <name evidence="8" type="ORF">GCM10010170_054860</name>
</gene>
<name>A0ABN3GT46_9ACTN</name>
<evidence type="ECO:0000256" key="5">
    <source>
        <dbReference type="ARBA" id="ARBA00022967"/>
    </source>
</evidence>
<protein>
    <submittedName>
        <fullName evidence="8">ABC transporter ATP-binding protein</fullName>
    </submittedName>
</protein>
<dbReference type="InterPro" id="IPR003593">
    <property type="entry name" value="AAA+_ATPase"/>
</dbReference>
<evidence type="ECO:0000256" key="1">
    <source>
        <dbReference type="ARBA" id="ARBA00022448"/>
    </source>
</evidence>
<keyword evidence="4 8" id="KW-0067">ATP-binding</keyword>
<dbReference type="InterPro" id="IPR017871">
    <property type="entry name" value="ABC_transporter-like_CS"/>
</dbReference>
<dbReference type="Gene3D" id="2.40.50.140">
    <property type="entry name" value="Nucleic acid-binding proteins"/>
    <property type="match status" value="1"/>
</dbReference>
<keyword evidence="9" id="KW-1185">Reference proteome</keyword>
<dbReference type="SUPFAM" id="SSF50331">
    <property type="entry name" value="MOP-like"/>
    <property type="match status" value="1"/>
</dbReference>
<dbReference type="Pfam" id="PF00005">
    <property type="entry name" value="ABC_tran"/>
    <property type="match status" value="1"/>
</dbReference>
<evidence type="ECO:0000313" key="9">
    <source>
        <dbReference type="Proteomes" id="UP001501444"/>
    </source>
</evidence>
<dbReference type="PANTHER" id="PTHR43875">
    <property type="entry name" value="MALTODEXTRIN IMPORT ATP-BINDING PROTEIN MSMX"/>
    <property type="match status" value="1"/>
</dbReference>
<evidence type="ECO:0000256" key="4">
    <source>
        <dbReference type="ARBA" id="ARBA00022840"/>
    </source>
</evidence>
<dbReference type="InterPro" id="IPR027417">
    <property type="entry name" value="P-loop_NTPase"/>
</dbReference>
<dbReference type="SMART" id="SM00382">
    <property type="entry name" value="AAA"/>
    <property type="match status" value="1"/>
</dbReference>
<dbReference type="Gene3D" id="2.40.50.100">
    <property type="match status" value="1"/>
</dbReference>
<evidence type="ECO:0000313" key="8">
    <source>
        <dbReference type="EMBL" id="GAA2360134.1"/>
    </source>
</evidence>